<dbReference type="OrthoDB" id="7348044at2"/>
<gene>
    <name evidence="1" type="ORF">H0A62_04390</name>
</gene>
<keyword evidence="2" id="KW-1185">Reference proteome</keyword>
<name>A0A853H0P7_9BURK</name>
<accession>A0A853H0P7</accession>
<dbReference type="EMBL" id="JACCEV010000001">
    <property type="protein sequence ID" value="NYT84835.1"/>
    <property type="molecule type" value="Genomic_DNA"/>
</dbReference>
<proteinExistence type="predicted"/>
<organism evidence="1 2">
    <name type="scientific">Pollutimonas harenae</name>
    <dbReference type="NCBI Taxonomy" id="657015"/>
    <lineage>
        <taxon>Bacteria</taxon>
        <taxon>Pseudomonadati</taxon>
        <taxon>Pseudomonadota</taxon>
        <taxon>Betaproteobacteria</taxon>
        <taxon>Burkholderiales</taxon>
        <taxon>Alcaligenaceae</taxon>
        <taxon>Pollutimonas</taxon>
    </lineage>
</organism>
<sequence length="183" mass="20138">MKQLGWLASASVLFVMVVAIEGWPALRDLNSNREWRSIDATPDGASMNELEVVVEEQIAAIAAQKPERTAMLIRLKMQVTPVAREAWKDCSVSLRNAAGQVWLPLTSASTDGAVKALAPDHKNFGLCRLYPRSETADAETIRADQLFLLPSNKLEGLRLHVSGMGTRPHALSFALNPKIRRLP</sequence>
<evidence type="ECO:0000313" key="2">
    <source>
        <dbReference type="Proteomes" id="UP000554144"/>
    </source>
</evidence>
<dbReference type="AlphaFoldDB" id="A0A853H0P7"/>
<dbReference type="Proteomes" id="UP000554144">
    <property type="component" value="Unassembled WGS sequence"/>
</dbReference>
<comment type="caution">
    <text evidence="1">The sequence shown here is derived from an EMBL/GenBank/DDBJ whole genome shotgun (WGS) entry which is preliminary data.</text>
</comment>
<protein>
    <submittedName>
        <fullName evidence="1">Uncharacterized protein</fullName>
    </submittedName>
</protein>
<evidence type="ECO:0000313" key="1">
    <source>
        <dbReference type="EMBL" id="NYT84835.1"/>
    </source>
</evidence>
<reference evidence="1 2" key="1">
    <citation type="submission" date="2020-07" db="EMBL/GenBank/DDBJ databases">
        <title>Taxonomic revisions and descriptions of new bacterial species based on genomic comparisons in the high-G+C-content subgroup of the family Alcaligenaceae.</title>
        <authorList>
            <person name="Szabo A."/>
            <person name="Felfoldi T."/>
        </authorList>
    </citation>
    <scope>NUCLEOTIDE SEQUENCE [LARGE SCALE GENOMIC DNA]</scope>
    <source>
        <strain evidence="1 2">DSM 25667</strain>
    </source>
</reference>
<dbReference type="RefSeq" id="WP_130037879.1">
    <property type="nucleotide sequence ID" value="NZ_JACCEV010000001.1"/>
</dbReference>